<dbReference type="AlphaFoldDB" id="A0A6A4P4X6"/>
<reference evidence="2" key="1">
    <citation type="journal article" date="2020" name="Nat. Commun.">
        <title>Genome sequence of the cluster root forming white lupin.</title>
        <authorList>
            <person name="Hufnagel B."/>
            <person name="Marques A."/>
            <person name="Soriano A."/>
            <person name="Marques L."/>
            <person name="Divol F."/>
            <person name="Doumas P."/>
            <person name="Sallet E."/>
            <person name="Mancinotti D."/>
            <person name="Carrere S."/>
            <person name="Marande W."/>
            <person name="Arribat S."/>
            <person name="Keller J."/>
            <person name="Huneau C."/>
            <person name="Blein T."/>
            <person name="Aime D."/>
            <person name="Laguerre M."/>
            <person name="Taylor J."/>
            <person name="Schubert V."/>
            <person name="Nelson M."/>
            <person name="Geu-Flores F."/>
            <person name="Crespi M."/>
            <person name="Gallardo-Guerrero K."/>
            <person name="Delaux P.-M."/>
            <person name="Salse J."/>
            <person name="Berges H."/>
            <person name="Guyot R."/>
            <person name="Gouzy J."/>
            <person name="Peret B."/>
        </authorList>
    </citation>
    <scope>NUCLEOTIDE SEQUENCE [LARGE SCALE GENOMIC DNA]</scope>
    <source>
        <strain evidence="2">cv. Amiga</strain>
    </source>
</reference>
<evidence type="ECO:0000313" key="2">
    <source>
        <dbReference type="Proteomes" id="UP000447434"/>
    </source>
</evidence>
<comment type="caution">
    <text evidence="1">The sequence shown here is derived from an EMBL/GenBank/DDBJ whole genome shotgun (WGS) entry which is preliminary data.</text>
</comment>
<accession>A0A6A4P4X6</accession>
<dbReference type="EMBL" id="WOCE01000017">
    <property type="protein sequence ID" value="KAE9595334.1"/>
    <property type="molecule type" value="Genomic_DNA"/>
</dbReference>
<dbReference type="Proteomes" id="UP000447434">
    <property type="component" value="Chromosome 17"/>
</dbReference>
<keyword evidence="2" id="KW-1185">Reference proteome</keyword>
<sequence length="50" mass="5991">MDNINKLKINQTKQHDIENISLMLIPNNIMKELHMYAKDKYKTNSEMNKI</sequence>
<protein>
    <submittedName>
        <fullName evidence="1">Uncharacterized protein</fullName>
    </submittedName>
</protein>
<proteinExistence type="predicted"/>
<name>A0A6A4P4X6_LUPAL</name>
<evidence type="ECO:0000313" key="1">
    <source>
        <dbReference type="EMBL" id="KAE9595334.1"/>
    </source>
</evidence>
<gene>
    <name evidence="1" type="ORF">Lalb_Chr17g0337681</name>
</gene>
<organism evidence="1 2">
    <name type="scientific">Lupinus albus</name>
    <name type="common">White lupine</name>
    <name type="synonym">Lupinus termis</name>
    <dbReference type="NCBI Taxonomy" id="3870"/>
    <lineage>
        <taxon>Eukaryota</taxon>
        <taxon>Viridiplantae</taxon>
        <taxon>Streptophyta</taxon>
        <taxon>Embryophyta</taxon>
        <taxon>Tracheophyta</taxon>
        <taxon>Spermatophyta</taxon>
        <taxon>Magnoliopsida</taxon>
        <taxon>eudicotyledons</taxon>
        <taxon>Gunneridae</taxon>
        <taxon>Pentapetalae</taxon>
        <taxon>rosids</taxon>
        <taxon>fabids</taxon>
        <taxon>Fabales</taxon>
        <taxon>Fabaceae</taxon>
        <taxon>Papilionoideae</taxon>
        <taxon>50 kb inversion clade</taxon>
        <taxon>genistoids sensu lato</taxon>
        <taxon>core genistoids</taxon>
        <taxon>Genisteae</taxon>
        <taxon>Lupinus</taxon>
    </lineage>
</organism>